<dbReference type="InterPro" id="IPR006528">
    <property type="entry name" value="Phage_head_morphogenesis_dom"/>
</dbReference>
<sequence>MNFSYAQASLIVDQHIYRKAFQEYLRKGTPILRSIKQERPTTHYIWRTRRDGKVRSAHAEREGQIFSWGDPPEGGHPGEDYNCRCTAEPYFPDISEYIELSIDGVGTKSGWDNNDFVNHYFNGRGRGVTLSERGHSRKIGEAFIDLHGEPLKKQIANAARNSRSGSVSYNFENTYSMNGVVFSIGDTTIGGAFSGHVSESNGILSIEGRLDLYLNDEFADPLDVGVEVDDYSPGSILYDNIHKPLNDYLRGRVGLPPNGRQRLGVREGVPYSITGQWSGSVSGQIYADPAKSRY</sequence>
<dbReference type="NCBIfam" id="TIGR01641">
    <property type="entry name" value="phageSPP1_gp7"/>
    <property type="match status" value="1"/>
</dbReference>
<comment type="caution">
    <text evidence="2">The sequence shown here is derived from an EMBL/GenBank/DDBJ whole genome shotgun (WGS) entry which is preliminary data.</text>
</comment>
<keyword evidence="3" id="KW-1185">Reference proteome</keyword>
<evidence type="ECO:0000313" key="3">
    <source>
        <dbReference type="Proteomes" id="UP000609802"/>
    </source>
</evidence>
<dbReference type="RefSeq" id="WP_191285378.1">
    <property type="nucleotide sequence ID" value="NZ_BNCH01000002.1"/>
</dbReference>
<proteinExistence type="predicted"/>
<dbReference type="Pfam" id="PF04233">
    <property type="entry name" value="Phage_Mu_F"/>
    <property type="match status" value="1"/>
</dbReference>
<name>A0ABQ3IRR9_9RHOB</name>
<reference evidence="3" key="1">
    <citation type="journal article" date="2019" name="Int. J. Syst. Evol. Microbiol.">
        <title>The Global Catalogue of Microorganisms (GCM) 10K type strain sequencing project: providing services to taxonomists for standard genome sequencing and annotation.</title>
        <authorList>
            <consortium name="The Broad Institute Genomics Platform"/>
            <consortium name="The Broad Institute Genome Sequencing Center for Infectious Disease"/>
            <person name="Wu L."/>
            <person name="Ma J."/>
        </authorList>
    </citation>
    <scope>NUCLEOTIDE SEQUENCE [LARGE SCALE GENOMIC DNA]</scope>
    <source>
        <strain evidence="3">KCTC 42443</strain>
    </source>
</reference>
<evidence type="ECO:0000259" key="1">
    <source>
        <dbReference type="Pfam" id="PF04233"/>
    </source>
</evidence>
<feature type="domain" description="Phage head morphogenesis" evidence="1">
    <location>
        <begin position="36"/>
        <end position="87"/>
    </location>
</feature>
<dbReference type="Proteomes" id="UP000609802">
    <property type="component" value="Unassembled WGS sequence"/>
</dbReference>
<evidence type="ECO:0000313" key="2">
    <source>
        <dbReference type="EMBL" id="GHE91874.1"/>
    </source>
</evidence>
<gene>
    <name evidence="2" type="ORF">GCM10016455_09780</name>
</gene>
<dbReference type="EMBL" id="BNCH01000002">
    <property type="protein sequence ID" value="GHE91874.1"/>
    <property type="molecule type" value="Genomic_DNA"/>
</dbReference>
<protein>
    <recommendedName>
        <fullName evidence="1">Phage head morphogenesis domain-containing protein</fullName>
    </recommendedName>
</protein>
<accession>A0ABQ3IRR9</accession>
<organism evidence="2 3">
    <name type="scientific">Aliiroseovarius zhejiangensis</name>
    <dbReference type="NCBI Taxonomy" id="1632025"/>
    <lineage>
        <taxon>Bacteria</taxon>
        <taxon>Pseudomonadati</taxon>
        <taxon>Pseudomonadota</taxon>
        <taxon>Alphaproteobacteria</taxon>
        <taxon>Rhodobacterales</taxon>
        <taxon>Paracoccaceae</taxon>
        <taxon>Aliiroseovarius</taxon>
    </lineage>
</organism>